<name>A0AAN4W2E2_9BACT</name>
<proteinExistence type="predicted"/>
<keyword evidence="2" id="KW-1185">Reference proteome</keyword>
<accession>A0AAN4W2E2</accession>
<dbReference type="EMBL" id="BQKE01000002">
    <property type="protein sequence ID" value="GJM63348.1"/>
    <property type="molecule type" value="Genomic_DNA"/>
</dbReference>
<sequence>MKQKPGFAKFGLLENRKTNLESSVHEQMS</sequence>
<comment type="caution">
    <text evidence="1">The sequence shown here is derived from an EMBL/GenBank/DDBJ whole genome shotgun (WGS) entry which is preliminary data.</text>
</comment>
<reference evidence="1 2" key="1">
    <citation type="submission" date="2021-12" db="EMBL/GenBank/DDBJ databases">
        <title>Genome sequencing of bacteria with rrn-lacking chromosome and rrn-plasmid.</title>
        <authorList>
            <person name="Anda M."/>
            <person name="Iwasaki W."/>
        </authorList>
    </citation>
    <scope>NUCLEOTIDE SEQUENCE [LARGE SCALE GENOMIC DNA]</scope>
    <source>
        <strain evidence="1 2">NBRC 15940</strain>
    </source>
</reference>
<organism evidence="1 2">
    <name type="scientific">Persicobacter diffluens</name>
    <dbReference type="NCBI Taxonomy" id="981"/>
    <lineage>
        <taxon>Bacteria</taxon>
        <taxon>Pseudomonadati</taxon>
        <taxon>Bacteroidota</taxon>
        <taxon>Cytophagia</taxon>
        <taxon>Cytophagales</taxon>
        <taxon>Persicobacteraceae</taxon>
        <taxon>Persicobacter</taxon>
    </lineage>
</organism>
<gene>
    <name evidence="1" type="ORF">PEDI_39000</name>
</gene>
<evidence type="ECO:0000313" key="2">
    <source>
        <dbReference type="Proteomes" id="UP001310022"/>
    </source>
</evidence>
<evidence type="ECO:0000313" key="1">
    <source>
        <dbReference type="EMBL" id="GJM63348.1"/>
    </source>
</evidence>
<dbReference type="Proteomes" id="UP001310022">
    <property type="component" value="Unassembled WGS sequence"/>
</dbReference>
<dbReference type="AlphaFoldDB" id="A0AAN4W2E2"/>
<protein>
    <submittedName>
        <fullName evidence="1">Uncharacterized protein</fullName>
    </submittedName>
</protein>